<organism evidence="4 5">
    <name type="scientific">Pseudoglutamicibacter albus</name>
    <dbReference type="NCBI Taxonomy" id="98671"/>
    <lineage>
        <taxon>Bacteria</taxon>
        <taxon>Bacillati</taxon>
        <taxon>Actinomycetota</taxon>
        <taxon>Actinomycetes</taxon>
        <taxon>Micrococcales</taxon>
        <taxon>Micrococcaceae</taxon>
        <taxon>Pseudoglutamicibacter</taxon>
    </lineage>
</organism>
<dbReference type="Pfam" id="PF13561">
    <property type="entry name" value="adh_short_C2"/>
    <property type="match status" value="1"/>
</dbReference>
<reference evidence="4" key="1">
    <citation type="submission" date="2023-07" db="EMBL/GenBank/DDBJ databases">
        <title>Sequencing the genomes of 1000 actinobacteria strains.</title>
        <authorList>
            <person name="Klenk H.-P."/>
        </authorList>
    </citation>
    <scope>NUCLEOTIDE SEQUENCE</scope>
    <source>
        <strain evidence="4">DSM 13068</strain>
    </source>
</reference>
<feature type="domain" description="Ketoreductase" evidence="3">
    <location>
        <begin position="13"/>
        <end position="188"/>
    </location>
</feature>
<dbReference type="PRINTS" id="PR00080">
    <property type="entry name" value="SDRFAMILY"/>
</dbReference>
<evidence type="ECO:0000313" key="4">
    <source>
        <dbReference type="EMBL" id="MDR7292823.1"/>
    </source>
</evidence>
<dbReference type="NCBIfam" id="NF005559">
    <property type="entry name" value="PRK07231.1"/>
    <property type="match status" value="1"/>
</dbReference>
<evidence type="ECO:0000313" key="5">
    <source>
        <dbReference type="Proteomes" id="UP001180715"/>
    </source>
</evidence>
<keyword evidence="5" id="KW-1185">Reference proteome</keyword>
<dbReference type="EMBL" id="JAVDXX010000001">
    <property type="protein sequence ID" value="MDR7292823.1"/>
    <property type="molecule type" value="Genomic_DNA"/>
</dbReference>
<dbReference type="SMART" id="SM00822">
    <property type="entry name" value="PKS_KR"/>
    <property type="match status" value="1"/>
</dbReference>
<keyword evidence="2 4" id="KW-0560">Oxidoreductase</keyword>
<dbReference type="SUPFAM" id="SSF51735">
    <property type="entry name" value="NAD(P)-binding Rossmann-fold domains"/>
    <property type="match status" value="1"/>
</dbReference>
<dbReference type="Proteomes" id="UP001180715">
    <property type="component" value="Unassembled WGS sequence"/>
</dbReference>
<protein>
    <submittedName>
        <fullName evidence="4">3-oxoacyl-[acyl-carrier protein] reductase</fullName>
        <ecNumber evidence="4">1.1.1.100</ecNumber>
    </submittedName>
</protein>
<name>A0ABU1YX73_9MICC</name>
<accession>A0ABU1YX73</accession>
<dbReference type="InterPro" id="IPR057326">
    <property type="entry name" value="KR_dom"/>
</dbReference>
<dbReference type="CDD" id="cd05233">
    <property type="entry name" value="SDR_c"/>
    <property type="match status" value="1"/>
</dbReference>
<dbReference type="PANTHER" id="PTHR42760">
    <property type="entry name" value="SHORT-CHAIN DEHYDROGENASES/REDUCTASES FAMILY MEMBER"/>
    <property type="match status" value="1"/>
</dbReference>
<dbReference type="RefSeq" id="WP_310245259.1">
    <property type="nucleotide sequence ID" value="NZ_JAVDXX010000001.1"/>
</dbReference>
<dbReference type="PROSITE" id="PS00061">
    <property type="entry name" value="ADH_SHORT"/>
    <property type="match status" value="1"/>
</dbReference>
<dbReference type="InterPro" id="IPR020904">
    <property type="entry name" value="Sc_DH/Rdtase_CS"/>
</dbReference>
<evidence type="ECO:0000256" key="2">
    <source>
        <dbReference type="ARBA" id="ARBA00023002"/>
    </source>
</evidence>
<sequence length="251" mass="25905">MSQVFACDAFAGNTVLITGATGGIGAECARLYSASGADLVLVDLRPEPLDQLASELSGPGSVTTVAADLSDAESRAQVVSAVKERGGVHHLVLAAGIYPEHPVAGMPDEEWRRAMSINLDAVFALTRDLEPEIHDGGSIVNFGSMAGARGSKNHAHYAATKGALVSFSRSLAWELGPRGIRVNAVAPGIIATSMTKSLVAEKGEALLNSTPMGRFGEPEEVASVVLFLTSDAASFVTGDVIHINGGLHMAG</sequence>
<evidence type="ECO:0000256" key="1">
    <source>
        <dbReference type="ARBA" id="ARBA00006484"/>
    </source>
</evidence>
<dbReference type="EC" id="1.1.1.100" evidence="4"/>
<comment type="caution">
    <text evidence="4">The sequence shown here is derived from an EMBL/GenBank/DDBJ whole genome shotgun (WGS) entry which is preliminary data.</text>
</comment>
<comment type="similarity">
    <text evidence="1">Belongs to the short-chain dehydrogenases/reductases (SDR) family.</text>
</comment>
<dbReference type="PRINTS" id="PR00081">
    <property type="entry name" value="GDHRDH"/>
</dbReference>
<dbReference type="PANTHER" id="PTHR42760:SF133">
    <property type="entry name" value="3-OXOACYL-[ACYL-CARRIER-PROTEIN] REDUCTASE"/>
    <property type="match status" value="1"/>
</dbReference>
<dbReference type="InterPro" id="IPR036291">
    <property type="entry name" value="NAD(P)-bd_dom_sf"/>
</dbReference>
<evidence type="ECO:0000259" key="3">
    <source>
        <dbReference type="SMART" id="SM00822"/>
    </source>
</evidence>
<dbReference type="InterPro" id="IPR002347">
    <property type="entry name" value="SDR_fam"/>
</dbReference>
<dbReference type="GO" id="GO:0004316">
    <property type="term" value="F:3-oxoacyl-[acyl-carrier-protein] reductase (NADPH) activity"/>
    <property type="evidence" value="ECO:0007669"/>
    <property type="project" value="UniProtKB-EC"/>
</dbReference>
<gene>
    <name evidence="4" type="ORF">J2S67_000091</name>
</gene>
<proteinExistence type="inferred from homology"/>
<dbReference type="Gene3D" id="3.40.50.720">
    <property type="entry name" value="NAD(P)-binding Rossmann-like Domain"/>
    <property type="match status" value="1"/>
</dbReference>